<dbReference type="GeneID" id="18931038"/>
<dbReference type="AlphaFoldDB" id="F4S6U0"/>
<dbReference type="HOGENOM" id="CLU_719763_0_0_1"/>
<feature type="compositionally biased region" description="Polar residues" evidence="1">
    <location>
        <begin position="177"/>
        <end position="202"/>
    </location>
</feature>
<evidence type="ECO:0000313" key="2">
    <source>
        <dbReference type="EMBL" id="EGF99632.1"/>
    </source>
</evidence>
<name>F4S6U0_MELLP</name>
<dbReference type="VEuPathDB" id="FungiDB:MELLADRAFT_68438"/>
<sequence>MPPGCFGHRRSTADMATDFRPNSSESGDTAKHPSPPVSRRPSTSIPSTDPKMPAWCQQCTITSDRPFVHLGLCLTQVLALSGYVTPGNPDESCDLSRERWDSSSMRGQQPTQCPHNTPVASLSIKTNMGVISWDERRARARALAQITHDLPDPRLMLLRPSNSQSSPLSSPEIRSRQPSNNSNWTHDSEETSGGSVLHSPTSNILVSSPIRSSRAQHISLVNNQSSKAMESLNAFSDEEEKVRFVQRETFLERYEKQRHTSFVESLENPEALIPSTENLTTSFTTNFRRAICKNLSARPGSRNGMKYFPIKPSKPRAASTLSHSTGDTSLPIEIVKTVSVIVEDNGVTSNPPPSSGPLINTPCDSTPLEPAISDSTSGRSANTF</sequence>
<dbReference type="InParanoid" id="F4S6U0"/>
<organism evidence="3">
    <name type="scientific">Melampsora larici-populina (strain 98AG31 / pathotype 3-4-7)</name>
    <name type="common">Poplar leaf rust fungus</name>
    <dbReference type="NCBI Taxonomy" id="747676"/>
    <lineage>
        <taxon>Eukaryota</taxon>
        <taxon>Fungi</taxon>
        <taxon>Dikarya</taxon>
        <taxon>Basidiomycota</taxon>
        <taxon>Pucciniomycotina</taxon>
        <taxon>Pucciniomycetes</taxon>
        <taxon>Pucciniales</taxon>
        <taxon>Melampsoraceae</taxon>
        <taxon>Melampsora</taxon>
    </lineage>
</organism>
<dbReference type="OrthoDB" id="10403130at2759"/>
<evidence type="ECO:0000256" key="1">
    <source>
        <dbReference type="SAM" id="MobiDB-lite"/>
    </source>
</evidence>
<evidence type="ECO:0000313" key="3">
    <source>
        <dbReference type="Proteomes" id="UP000001072"/>
    </source>
</evidence>
<dbReference type="EMBL" id="GL883156">
    <property type="protein sequence ID" value="EGF99632.1"/>
    <property type="molecule type" value="Genomic_DNA"/>
</dbReference>
<proteinExistence type="predicted"/>
<feature type="region of interest" description="Disordered" evidence="1">
    <location>
        <begin position="154"/>
        <end position="202"/>
    </location>
</feature>
<dbReference type="Proteomes" id="UP000001072">
    <property type="component" value="Unassembled WGS sequence"/>
</dbReference>
<feature type="compositionally biased region" description="Polar residues" evidence="1">
    <location>
        <begin position="373"/>
        <end position="384"/>
    </location>
</feature>
<feature type="region of interest" description="Disordered" evidence="1">
    <location>
        <begin position="100"/>
        <end position="119"/>
    </location>
</feature>
<feature type="region of interest" description="Disordered" evidence="1">
    <location>
        <begin position="345"/>
        <end position="384"/>
    </location>
</feature>
<keyword evidence="3" id="KW-1185">Reference proteome</keyword>
<dbReference type="KEGG" id="mlr:MELLADRAFT_68438"/>
<protein>
    <submittedName>
        <fullName evidence="2">Uncharacterized protein</fullName>
    </submittedName>
</protein>
<feature type="compositionally biased region" description="Polar residues" evidence="1">
    <location>
        <begin position="102"/>
        <end position="119"/>
    </location>
</feature>
<accession>F4S6U0</accession>
<reference evidence="3" key="1">
    <citation type="journal article" date="2011" name="Proc. Natl. Acad. Sci. U.S.A.">
        <title>Obligate biotrophy features unraveled by the genomic analysis of rust fungi.</title>
        <authorList>
            <person name="Duplessis S."/>
            <person name="Cuomo C.A."/>
            <person name="Lin Y.-C."/>
            <person name="Aerts A."/>
            <person name="Tisserant E."/>
            <person name="Veneault-Fourrey C."/>
            <person name="Joly D.L."/>
            <person name="Hacquard S."/>
            <person name="Amselem J."/>
            <person name="Cantarel B.L."/>
            <person name="Chiu R."/>
            <person name="Coutinho P.M."/>
            <person name="Feau N."/>
            <person name="Field M."/>
            <person name="Frey P."/>
            <person name="Gelhaye E."/>
            <person name="Goldberg J."/>
            <person name="Grabherr M.G."/>
            <person name="Kodira C.D."/>
            <person name="Kohler A."/>
            <person name="Kuees U."/>
            <person name="Lindquist E.A."/>
            <person name="Lucas S.M."/>
            <person name="Mago R."/>
            <person name="Mauceli E."/>
            <person name="Morin E."/>
            <person name="Murat C."/>
            <person name="Pangilinan J.L."/>
            <person name="Park R."/>
            <person name="Pearson M."/>
            <person name="Quesneville H."/>
            <person name="Rouhier N."/>
            <person name="Sakthikumar S."/>
            <person name="Salamov A.A."/>
            <person name="Schmutz J."/>
            <person name="Selles B."/>
            <person name="Shapiro H."/>
            <person name="Tanguay P."/>
            <person name="Tuskan G.A."/>
            <person name="Henrissat B."/>
            <person name="Van de Peer Y."/>
            <person name="Rouze P."/>
            <person name="Ellis J.G."/>
            <person name="Dodds P.N."/>
            <person name="Schein J.E."/>
            <person name="Zhong S."/>
            <person name="Hamelin R.C."/>
            <person name="Grigoriev I.V."/>
            <person name="Szabo L.J."/>
            <person name="Martin F."/>
        </authorList>
    </citation>
    <scope>NUCLEOTIDE SEQUENCE [LARGE SCALE GENOMIC DNA]</scope>
    <source>
        <strain evidence="3">98AG31 / pathotype 3-4-7</strain>
    </source>
</reference>
<gene>
    <name evidence="2" type="ORF">MELLADRAFT_68438</name>
</gene>
<dbReference type="RefSeq" id="XP_007417068.1">
    <property type="nucleotide sequence ID" value="XM_007417006.1"/>
</dbReference>
<feature type="compositionally biased region" description="Low complexity" evidence="1">
    <location>
        <begin position="39"/>
        <end position="48"/>
    </location>
</feature>
<feature type="compositionally biased region" description="Low complexity" evidence="1">
    <location>
        <begin position="154"/>
        <end position="172"/>
    </location>
</feature>
<feature type="region of interest" description="Disordered" evidence="1">
    <location>
        <begin position="1"/>
        <end position="51"/>
    </location>
</feature>